<evidence type="ECO:0000256" key="1">
    <source>
        <dbReference type="ARBA" id="ARBA00007274"/>
    </source>
</evidence>
<dbReference type="InterPro" id="IPR011004">
    <property type="entry name" value="Trimer_LpxA-like_sf"/>
</dbReference>
<dbReference type="InterPro" id="IPR001451">
    <property type="entry name" value="Hexapep"/>
</dbReference>
<dbReference type="SUPFAM" id="SSF51161">
    <property type="entry name" value="Trimeric LpxA-like enzymes"/>
    <property type="match status" value="1"/>
</dbReference>
<dbReference type="NCBIfam" id="TIGR03308">
    <property type="entry name" value="phn_thr-fam"/>
    <property type="match status" value="1"/>
</dbReference>
<evidence type="ECO:0000256" key="3">
    <source>
        <dbReference type="ARBA" id="ARBA00022737"/>
    </source>
</evidence>
<dbReference type="PANTHER" id="PTHR43300:SF11">
    <property type="entry name" value="ACETYLTRANSFERASE RV3034C-RELATED"/>
    <property type="match status" value="1"/>
</dbReference>
<dbReference type="GO" id="GO:0016746">
    <property type="term" value="F:acyltransferase activity"/>
    <property type="evidence" value="ECO:0007669"/>
    <property type="project" value="UniProtKB-KW"/>
</dbReference>
<dbReference type="STRING" id="85701.BM1374166_01502"/>
<evidence type="ECO:0000256" key="2">
    <source>
        <dbReference type="ARBA" id="ARBA00022679"/>
    </source>
</evidence>
<keyword evidence="4" id="KW-0012">Acyltransferase</keyword>
<proteinExistence type="inferred from homology"/>
<comment type="similarity">
    <text evidence="1">Belongs to the transferase hexapeptide repeat family.</text>
</comment>
<reference evidence="5 6" key="1">
    <citation type="submission" date="2017-06" db="EMBL/GenBank/DDBJ databases">
        <title>Draft genome of Bartonella tribocorum strain L103, isolated from a rodent in Laos.</title>
        <authorList>
            <person name="Hadjadj L."/>
            <person name="Jiyipong T."/>
            <person name="Morand S."/>
            <person name="Diene S.M."/>
            <person name="Rolain J.-M."/>
        </authorList>
    </citation>
    <scope>NUCLEOTIDE SEQUENCE [LARGE SCALE GENOMIC DNA]</scope>
    <source>
        <strain evidence="5 6">L103</strain>
    </source>
</reference>
<dbReference type="InterPro" id="IPR018357">
    <property type="entry name" value="Hexapep_transf_CS"/>
</dbReference>
<dbReference type="Proteomes" id="UP000229839">
    <property type="component" value="Unassembled WGS sequence"/>
</dbReference>
<dbReference type="OrthoDB" id="9815592at2"/>
<dbReference type="Gene3D" id="2.160.10.10">
    <property type="entry name" value="Hexapeptide repeat proteins"/>
    <property type="match status" value="1"/>
</dbReference>
<dbReference type="InterPro" id="IPR050179">
    <property type="entry name" value="Trans_hexapeptide_repeat"/>
</dbReference>
<evidence type="ECO:0000313" key="6">
    <source>
        <dbReference type="Proteomes" id="UP000229839"/>
    </source>
</evidence>
<name>A0A2M6UUD4_9HYPH</name>
<dbReference type="CDD" id="cd03349">
    <property type="entry name" value="LbH_XAT"/>
    <property type="match status" value="1"/>
</dbReference>
<dbReference type="RefSeq" id="WP_100128438.1">
    <property type="nucleotide sequence ID" value="NZ_CADDYI010000003.1"/>
</dbReference>
<gene>
    <name evidence="5" type="ORF">CER18_01990</name>
</gene>
<accession>A0A2M6UUD4</accession>
<keyword evidence="3" id="KW-0677">Repeat</keyword>
<protein>
    <submittedName>
        <fullName evidence="5">Chloramphenicol acetyltransferase</fullName>
    </submittedName>
</protein>
<dbReference type="Pfam" id="PF00132">
    <property type="entry name" value="Hexapep"/>
    <property type="match status" value="1"/>
</dbReference>
<organism evidence="5 6">
    <name type="scientific">Bartonella tribocorum</name>
    <dbReference type="NCBI Taxonomy" id="85701"/>
    <lineage>
        <taxon>Bacteria</taxon>
        <taxon>Pseudomonadati</taxon>
        <taxon>Pseudomonadota</taxon>
        <taxon>Alphaproteobacteria</taxon>
        <taxon>Hyphomicrobiales</taxon>
        <taxon>Bartonellaceae</taxon>
        <taxon>Bartonella</taxon>
    </lineage>
</organism>
<sequence length="213" mass="24652">MNIENDLRFHESKPRIHTTARLHGCKLGRYVEINERVILRDVTVGDFSYLEHNSEAIYSDIGRFCSIASHVRMNALEHPMERVSTHKITYRPNEYFRYRALDRSFRERRCEKRVIIGHDVWIGHGAVIMPGVTVGHGAIIGANAVITKDVMPYTIVVGVPAKKLRMRFPNTVIEDLLDMAWWDWPLDKIYNALPDMQNLPIEAFVGKWKGHSE</sequence>
<dbReference type="PANTHER" id="PTHR43300">
    <property type="entry name" value="ACETYLTRANSFERASE"/>
    <property type="match status" value="1"/>
</dbReference>
<evidence type="ECO:0000256" key="4">
    <source>
        <dbReference type="ARBA" id="ARBA00023315"/>
    </source>
</evidence>
<dbReference type="AlphaFoldDB" id="A0A2M6UUD4"/>
<dbReference type="EMBL" id="NJGE01000003">
    <property type="protein sequence ID" value="PIT69806.1"/>
    <property type="molecule type" value="Genomic_DNA"/>
</dbReference>
<dbReference type="PROSITE" id="PS00101">
    <property type="entry name" value="HEXAPEP_TRANSFERASES"/>
    <property type="match status" value="1"/>
</dbReference>
<keyword evidence="2 5" id="KW-0808">Transferase</keyword>
<evidence type="ECO:0000313" key="5">
    <source>
        <dbReference type="EMBL" id="PIT69806.1"/>
    </source>
</evidence>
<comment type="caution">
    <text evidence="5">The sequence shown here is derived from an EMBL/GenBank/DDBJ whole genome shotgun (WGS) entry which is preliminary data.</text>
</comment>
<dbReference type="InterPro" id="IPR017694">
    <property type="entry name" value="Phosphonate_tfrase_rpt"/>
</dbReference>